<reference evidence="10 11" key="1">
    <citation type="journal article" date="2016" name="Genome Announc.">
        <title>Draft Genome Sequence of Criibacterium bergeronii gen. nov., sp. nov., Strain CCRI-22567T, Isolated from a Vaginal Sample from a Woman with Bacterial Vaginosis.</title>
        <authorList>
            <person name="Maheux A.F."/>
            <person name="Berube E."/>
            <person name="Boudreau D.K."/>
            <person name="Raymond F."/>
            <person name="Corbeil J."/>
            <person name="Roy P.H."/>
            <person name="Boissinot M."/>
            <person name="Omar R.F."/>
        </authorList>
    </citation>
    <scope>NUCLEOTIDE SEQUENCE [LARGE SCALE GENOMIC DNA]</scope>
    <source>
        <strain evidence="10 11">CCRI-22567</strain>
    </source>
</reference>
<evidence type="ECO:0000256" key="6">
    <source>
        <dbReference type="ARBA" id="ARBA00023146"/>
    </source>
</evidence>
<feature type="binding site" evidence="7">
    <location>
        <position position="261"/>
    </location>
    <ligand>
        <name>ATP</name>
        <dbReference type="ChEBI" id="CHEBI:30616"/>
    </ligand>
</feature>
<evidence type="ECO:0000259" key="9">
    <source>
        <dbReference type="Pfam" id="PF19269"/>
    </source>
</evidence>
<evidence type="ECO:0000313" key="11">
    <source>
        <dbReference type="Proteomes" id="UP000093352"/>
    </source>
</evidence>
<dbReference type="InterPro" id="IPR045462">
    <property type="entry name" value="aa-tRNA-synth_I_cd-bd"/>
</dbReference>
<evidence type="ECO:0000256" key="5">
    <source>
        <dbReference type="ARBA" id="ARBA00022917"/>
    </source>
</evidence>
<dbReference type="Proteomes" id="UP000093352">
    <property type="component" value="Unassembled WGS sequence"/>
</dbReference>
<keyword evidence="3 7" id="KW-0547">Nucleotide-binding</keyword>
<dbReference type="GO" id="GO:0000049">
    <property type="term" value="F:tRNA binding"/>
    <property type="evidence" value="ECO:0007669"/>
    <property type="project" value="InterPro"/>
</dbReference>
<sequence>MPIKVRFAPSPTGFVHIGSLRTALYNYLYAKKEKGVFLLRIEDTDRTRLVEGAVENLLNSLKWANIEPDEGVIVNEDGKIIKKGDSPSYIQSERLPIYKEYINYLLEKGYAYPCFCTKERLDTLREEQKTKGQDTMYDGLCKHLSKEEIQKRIDAGEPYVIRLNVPENVDISFEDKVRGTVVINSNTVDDQVLMKSDGFPTYHFAVVVDDHLMGITHIIRGEEWLTSTPKHVLLYDMFGWEKPVFVHLPNILNKDKKKLSKRQGDVAVEDFKAKGYLPEALINYIALLGWSPGNEQEIFSIDDLIEAFSLDKISKSGAVFDVEKLNWVNQQYIKTYDDEKLLSLLEPFIVESGLFTQEELKAKHNYLILATKTLRERISYLKQFPEELKNLMTGEISEVEQEAIDFMKLEHMKLLFDIVEKEVQKADKIDNDFVDNLISILKENKIKGKNLFMGMRVLVTGQTHGPDLHNSIELIGKDNLLNRLNQTKKYVF</sequence>
<dbReference type="NCBIfam" id="TIGR00464">
    <property type="entry name" value="gltX_bact"/>
    <property type="match status" value="1"/>
</dbReference>
<dbReference type="EMBL" id="MBEW02000005">
    <property type="protein sequence ID" value="RDY21614.1"/>
    <property type="molecule type" value="Genomic_DNA"/>
</dbReference>
<evidence type="ECO:0000256" key="7">
    <source>
        <dbReference type="HAMAP-Rule" id="MF_00022"/>
    </source>
</evidence>
<protein>
    <recommendedName>
        <fullName evidence="7">Glutamate--tRNA ligase</fullName>
        <ecNumber evidence="7">6.1.1.17</ecNumber>
    </recommendedName>
    <alternativeName>
        <fullName evidence="7">Glutamyl-tRNA synthetase</fullName>
        <shortName evidence="7">GluRS</shortName>
    </alternativeName>
</protein>
<evidence type="ECO:0000256" key="3">
    <source>
        <dbReference type="ARBA" id="ARBA00022741"/>
    </source>
</evidence>
<keyword evidence="11" id="KW-1185">Reference proteome</keyword>
<dbReference type="PANTHER" id="PTHR43311">
    <property type="entry name" value="GLUTAMATE--TRNA LIGASE"/>
    <property type="match status" value="1"/>
</dbReference>
<dbReference type="STRING" id="1871336.BBG48_05835"/>
<organism evidence="10 11">
    <name type="scientific">Criibacterium bergeronii</name>
    <dbReference type="NCBI Taxonomy" id="1871336"/>
    <lineage>
        <taxon>Bacteria</taxon>
        <taxon>Bacillati</taxon>
        <taxon>Bacillota</taxon>
        <taxon>Clostridia</taxon>
        <taxon>Peptostreptococcales</taxon>
        <taxon>Filifactoraceae</taxon>
        <taxon>Criibacterium</taxon>
    </lineage>
</organism>
<keyword evidence="4 7" id="KW-0067">ATP-binding</keyword>
<proteinExistence type="inferred from homology"/>
<dbReference type="SUPFAM" id="SSF52374">
    <property type="entry name" value="Nucleotidylyl transferase"/>
    <property type="match status" value="1"/>
</dbReference>
<dbReference type="FunFam" id="3.40.50.620:FF:000045">
    <property type="entry name" value="Glutamate--tRNA ligase, mitochondrial"/>
    <property type="match status" value="1"/>
</dbReference>
<keyword evidence="7" id="KW-0963">Cytoplasm</keyword>
<dbReference type="InterPro" id="IPR000924">
    <property type="entry name" value="Glu/Gln-tRNA-synth"/>
</dbReference>
<comment type="function">
    <text evidence="7">Catalyzes the attachment of glutamate to tRNA(Glu) in a two-step reaction: glutamate is first activated by ATP to form Glu-AMP and then transferred to the acceptor end of tRNA(Glu).</text>
</comment>
<comment type="cofactor">
    <cofactor evidence="7">
        <name>Zn(2+)</name>
        <dbReference type="ChEBI" id="CHEBI:29105"/>
    </cofactor>
    <text evidence="7">Binds 1 zinc ion per subunit.</text>
</comment>
<name>A0A371IMA6_9FIRM</name>
<dbReference type="PRINTS" id="PR00987">
    <property type="entry name" value="TRNASYNTHGLU"/>
</dbReference>
<dbReference type="SUPFAM" id="SSF48163">
    <property type="entry name" value="An anticodon-binding domain of class I aminoacyl-tRNA synthetases"/>
    <property type="match status" value="1"/>
</dbReference>
<dbReference type="HAMAP" id="MF_00022">
    <property type="entry name" value="Glu_tRNA_synth_type1"/>
    <property type="match status" value="1"/>
</dbReference>
<dbReference type="Pfam" id="PF00749">
    <property type="entry name" value="tRNA-synt_1c"/>
    <property type="match status" value="1"/>
</dbReference>
<comment type="catalytic activity">
    <reaction evidence="7">
        <text>tRNA(Glu) + L-glutamate + ATP = L-glutamyl-tRNA(Glu) + AMP + diphosphate</text>
        <dbReference type="Rhea" id="RHEA:23540"/>
        <dbReference type="Rhea" id="RHEA-COMP:9663"/>
        <dbReference type="Rhea" id="RHEA-COMP:9680"/>
        <dbReference type="ChEBI" id="CHEBI:29985"/>
        <dbReference type="ChEBI" id="CHEBI:30616"/>
        <dbReference type="ChEBI" id="CHEBI:33019"/>
        <dbReference type="ChEBI" id="CHEBI:78442"/>
        <dbReference type="ChEBI" id="CHEBI:78520"/>
        <dbReference type="ChEBI" id="CHEBI:456215"/>
        <dbReference type="EC" id="6.1.1.17"/>
    </reaction>
</comment>
<dbReference type="Gene3D" id="1.10.10.350">
    <property type="match status" value="1"/>
</dbReference>
<feature type="binding site" evidence="7">
    <location>
        <position position="141"/>
    </location>
    <ligand>
        <name>Zn(2+)</name>
        <dbReference type="ChEBI" id="CHEBI:29105"/>
    </ligand>
</feature>
<dbReference type="Pfam" id="PF19269">
    <property type="entry name" value="Anticodon_2"/>
    <property type="match status" value="1"/>
</dbReference>
<comment type="similarity">
    <text evidence="1 7">Belongs to the class-I aminoacyl-tRNA synthetase family. Glutamate--tRNA ligase type 1 subfamily.</text>
</comment>
<dbReference type="GO" id="GO:0005524">
    <property type="term" value="F:ATP binding"/>
    <property type="evidence" value="ECO:0007669"/>
    <property type="project" value="UniProtKB-UniRule"/>
</dbReference>
<comment type="caution">
    <text evidence="10">The sequence shown here is derived from an EMBL/GenBank/DDBJ whole genome shotgun (WGS) entry which is preliminary data.</text>
</comment>
<keyword evidence="2 7" id="KW-0436">Ligase</keyword>
<feature type="short sequence motif" description="'KMSKS' region" evidence="7">
    <location>
        <begin position="258"/>
        <end position="262"/>
    </location>
</feature>
<evidence type="ECO:0000256" key="4">
    <source>
        <dbReference type="ARBA" id="ARBA00022840"/>
    </source>
</evidence>
<evidence type="ECO:0000256" key="1">
    <source>
        <dbReference type="ARBA" id="ARBA00007894"/>
    </source>
</evidence>
<evidence type="ECO:0000256" key="2">
    <source>
        <dbReference type="ARBA" id="ARBA00022598"/>
    </source>
</evidence>
<feature type="binding site" evidence="7">
    <location>
        <position position="114"/>
    </location>
    <ligand>
        <name>Zn(2+)</name>
        <dbReference type="ChEBI" id="CHEBI:29105"/>
    </ligand>
</feature>
<accession>A0A371IMA6</accession>
<gene>
    <name evidence="7" type="primary">gltX</name>
    <name evidence="10" type="ORF">BBG48_003270</name>
</gene>
<dbReference type="GO" id="GO:0008270">
    <property type="term" value="F:zinc ion binding"/>
    <property type="evidence" value="ECO:0007669"/>
    <property type="project" value="UniProtKB-UniRule"/>
</dbReference>
<dbReference type="AlphaFoldDB" id="A0A371IMA6"/>
<comment type="subunit">
    <text evidence="7">Monomer.</text>
</comment>
<dbReference type="InterPro" id="IPR014729">
    <property type="entry name" value="Rossmann-like_a/b/a_fold"/>
</dbReference>
<dbReference type="PANTHER" id="PTHR43311:SF2">
    <property type="entry name" value="GLUTAMATE--TRNA LIGASE, MITOCHONDRIAL-RELATED"/>
    <property type="match status" value="1"/>
</dbReference>
<dbReference type="GO" id="GO:0004818">
    <property type="term" value="F:glutamate-tRNA ligase activity"/>
    <property type="evidence" value="ECO:0007669"/>
    <property type="project" value="UniProtKB-UniRule"/>
</dbReference>
<comment type="subcellular location">
    <subcellularLocation>
        <location evidence="7">Cytoplasm</location>
    </subcellularLocation>
</comment>
<keyword evidence="5 7" id="KW-0648">Protein biosynthesis</keyword>
<dbReference type="RefSeq" id="WP_068911893.1">
    <property type="nucleotide sequence ID" value="NZ_MBEW02000005.1"/>
</dbReference>
<dbReference type="GO" id="GO:0006424">
    <property type="term" value="P:glutamyl-tRNA aminoacylation"/>
    <property type="evidence" value="ECO:0007669"/>
    <property type="project" value="UniProtKB-UniRule"/>
</dbReference>
<evidence type="ECO:0000259" key="8">
    <source>
        <dbReference type="Pfam" id="PF00749"/>
    </source>
</evidence>
<dbReference type="InterPro" id="IPR008925">
    <property type="entry name" value="aa_tRNA-synth_I_cd-bd_sf"/>
</dbReference>
<keyword evidence="7" id="KW-0862">Zinc</keyword>
<feature type="domain" description="Aminoacyl-tRNA synthetase class I anticodon-binding" evidence="9">
    <location>
        <begin position="341"/>
        <end position="486"/>
    </location>
</feature>
<dbReference type="InterPro" id="IPR033910">
    <property type="entry name" value="GluRS_core"/>
</dbReference>
<keyword evidence="6 7" id="KW-0030">Aminoacyl-tRNA synthetase</keyword>
<dbReference type="InterPro" id="IPR020751">
    <property type="entry name" value="aa-tRNA-synth_I_codon-bd_sub2"/>
</dbReference>
<dbReference type="InterPro" id="IPR004527">
    <property type="entry name" value="Glu-tRNA-ligase_bac/mito"/>
</dbReference>
<dbReference type="Gene3D" id="3.40.50.620">
    <property type="entry name" value="HUPs"/>
    <property type="match status" value="1"/>
</dbReference>
<keyword evidence="7" id="KW-0479">Metal-binding</keyword>
<dbReference type="EC" id="6.1.1.17" evidence="7"/>
<dbReference type="GO" id="GO:0005737">
    <property type="term" value="C:cytoplasm"/>
    <property type="evidence" value="ECO:0007669"/>
    <property type="project" value="UniProtKB-SubCell"/>
</dbReference>
<dbReference type="InterPro" id="IPR020058">
    <property type="entry name" value="Glu/Gln-tRNA-synth_Ib_cat-dom"/>
</dbReference>
<dbReference type="CDD" id="cd00808">
    <property type="entry name" value="GluRS_core"/>
    <property type="match status" value="1"/>
</dbReference>
<evidence type="ECO:0000313" key="10">
    <source>
        <dbReference type="EMBL" id="RDY21614.1"/>
    </source>
</evidence>
<feature type="short sequence motif" description="'HIGH' region" evidence="7">
    <location>
        <begin position="9"/>
        <end position="19"/>
    </location>
</feature>
<feature type="binding site" evidence="7">
    <location>
        <position position="143"/>
    </location>
    <ligand>
        <name>Zn(2+)</name>
        <dbReference type="ChEBI" id="CHEBI:29105"/>
    </ligand>
</feature>
<dbReference type="InterPro" id="IPR049940">
    <property type="entry name" value="GluQ/Sye"/>
</dbReference>
<feature type="domain" description="Glutamyl/glutaminyl-tRNA synthetase class Ib catalytic" evidence="8">
    <location>
        <begin position="3"/>
        <end position="327"/>
    </location>
</feature>
<feature type="binding site" evidence="7">
    <location>
        <position position="116"/>
    </location>
    <ligand>
        <name>Zn(2+)</name>
        <dbReference type="ChEBI" id="CHEBI:29105"/>
    </ligand>
</feature>